<reference evidence="1 2" key="1">
    <citation type="submission" date="2013-10" db="EMBL/GenBank/DDBJ databases">
        <title>The Genome Sequence of Acinetobacter lwoffii NIPH 512.</title>
        <authorList>
            <consortium name="The Broad Institute Genomics Platform"/>
            <consortium name="The Broad Institute Genome Sequencing Center for Infectious Disease"/>
            <person name="Cerqueira G."/>
            <person name="Feldgarden M."/>
            <person name="Courvalin P."/>
            <person name="Grillot-Courvalin C."/>
            <person name="Clermont D."/>
            <person name="Rocha E."/>
            <person name="Yoon E.-J."/>
            <person name="Nemec A."/>
            <person name="Young S.K."/>
            <person name="Zeng Q."/>
            <person name="Gargeya S."/>
            <person name="Fitzgerald M."/>
            <person name="Abouelleil A."/>
            <person name="Alvarado L."/>
            <person name="Berlin A.M."/>
            <person name="Chapman S.B."/>
            <person name="Gainer-Dewar J."/>
            <person name="Goldberg J."/>
            <person name="Gnerre S."/>
            <person name="Griggs A."/>
            <person name="Gujja S."/>
            <person name="Hansen M."/>
            <person name="Howarth C."/>
            <person name="Imamovic A."/>
            <person name="Ireland A."/>
            <person name="Larimer J."/>
            <person name="McCowan C."/>
            <person name="Murphy C."/>
            <person name="Pearson M."/>
            <person name="Poon T.W."/>
            <person name="Priest M."/>
            <person name="Roberts A."/>
            <person name="Saif S."/>
            <person name="Shea T."/>
            <person name="Sykes S."/>
            <person name="Wortman J."/>
            <person name="Nusbaum C."/>
            <person name="Birren B."/>
        </authorList>
    </citation>
    <scope>NUCLEOTIDE SEQUENCE [LARGE SCALE GENOMIC DNA]</scope>
    <source>
        <strain evidence="1 2">NIPH 512</strain>
    </source>
</reference>
<sequence>MEKLKYLIGIFFLLLVNVTARAEEVYAVSENIRDLDNIENRIFRDIDLMIFLPSENEWKALQGIEYLYCSVVADILDDRDNAKIFYKDGMDFLDFHAKEFVSDKSSIKRSMILERVDHIASKYYFFDQKETFKGALFATLFNNIEDTYVSVGPTRHLVALKFRSSYERHCKK</sequence>
<dbReference type="EMBL" id="AYHO01000005">
    <property type="protein sequence ID" value="ESJ94209.1"/>
    <property type="molecule type" value="Genomic_DNA"/>
</dbReference>
<protein>
    <submittedName>
        <fullName evidence="1">Uncharacterized protein</fullName>
    </submittedName>
</protein>
<evidence type="ECO:0000313" key="2">
    <source>
        <dbReference type="Proteomes" id="UP000018465"/>
    </source>
</evidence>
<keyword evidence="2" id="KW-1185">Reference proteome</keyword>
<accession>A0ABN0PUV1</accession>
<organism evidence="1 2">
    <name type="scientific">Acinetobacter lwoffii NCTC 5866 = CIP 64.10 = NIPH 512</name>
    <dbReference type="NCBI Taxonomy" id="981327"/>
    <lineage>
        <taxon>Bacteria</taxon>
        <taxon>Pseudomonadati</taxon>
        <taxon>Pseudomonadota</taxon>
        <taxon>Gammaproteobacteria</taxon>
        <taxon>Moraxellales</taxon>
        <taxon>Moraxellaceae</taxon>
        <taxon>Acinetobacter</taxon>
    </lineage>
</organism>
<dbReference type="Proteomes" id="UP000018465">
    <property type="component" value="Unassembled WGS sequence"/>
</dbReference>
<gene>
    <name evidence="1" type="ORF">P800_02283</name>
</gene>
<dbReference type="RefSeq" id="WP_004278562.1">
    <property type="nucleotide sequence ID" value="NZ_KI530565.1"/>
</dbReference>
<proteinExistence type="predicted"/>
<evidence type="ECO:0000313" key="1">
    <source>
        <dbReference type="EMBL" id="ESJ94209.1"/>
    </source>
</evidence>
<name>A0ABN0PUV1_ACILW</name>
<comment type="caution">
    <text evidence="1">The sequence shown here is derived from an EMBL/GenBank/DDBJ whole genome shotgun (WGS) entry which is preliminary data.</text>
</comment>